<reference evidence="9" key="1">
    <citation type="submission" date="2021-01" db="EMBL/GenBank/DDBJ databases">
        <authorList>
            <person name="Corre E."/>
            <person name="Pelletier E."/>
            <person name="Niang G."/>
            <person name="Scheremetjew M."/>
            <person name="Finn R."/>
            <person name="Kale V."/>
            <person name="Holt S."/>
            <person name="Cochrane G."/>
            <person name="Meng A."/>
            <person name="Brown T."/>
            <person name="Cohen L."/>
        </authorList>
    </citation>
    <scope>NUCLEOTIDE SEQUENCE</scope>
    <source>
        <strain evidence="9">PLY429</strain>
    </source>
</reference>
<evidence type="ECO:0000256" key="2">
    <source>
        <dbReference type="ARBA" id="ARBA00008349"/>
    </source>
</evidence>
<keyword evidence="4 8" id="KW-0812">Transmembrane</keyword>
<comment type="similarity">
    <text evidence="2">Belongs to the nucleotide-sugar transporter family. UDP-galactose:UMP antiporter (TC 2.A.7.11) subfamily.</text>
</comment>
<name>A0A7S1X940_9CHLO</name>
<dbReference type="GO" id="GO:0005789">
    <property type="term" value="C:endoplasmic reticulum membrane"/>
    <property type="evidence" value="ECO:0007669"/>
    <property type="project" value="TreeGrafter"/>
</dbReference>
<sequence length="357" mass="38181">MPSGSGAQNGICEPTTHSTGKPWNRTLLLLLYAGGVYSSFILHDYLQELIWHLPGYRFPQFMTLFEFVSCTIFPAGEMALTRTGLSSGNPLQFGVLACLILPSMLMGTAALAYVSYPVKVVAKSTKLLPTMIIGSMLLGRRFNTWHYLAALCLCVALGGFALCDAQGSDSNTTMTGVLLLGASLCFDAFIPNVQQKLLGNYKGAGSRISEAEVMMFTNLFGCLLLLPASLFTGELQAAVDFLAHSPQALPLLLLFSVTTFSGVAAYLRLVSNFSGVTAVVVTTSRKVFTIVLSFLVFPKVASWGHLACGAMLLGGVACNEVARKAEKSTEKVDEQQRDGDRKATAEGGRRANAGCTI</sequence>
<evidence type="ECO:0000256" key="8">
    <source>
        <dbReference type="SAM" id="Phobius"/>
    </source>
</evidence>
<evidence type="ECO:0000313" key="9">
    <source>
        <dbReference type="EMBL" id="CAD9215570.1"/>
    </source>
</evidence>
<dbReference type="GO" id="GO:0000139">
    <property type="term" value="C:Golgi membrane"/>
    <property type="evidence" value="ECO:0007669"/>
    <property type="project" value="TreeGrafter"/>
</dbReference>
<dbReference type="GO" id="GO:0046964">
    <property type="term" value="F:3'-phosphoadenosine 5'-phosphosulfate transmembrane transporter activity"/>
    <property type="evidence" value="ECO:0007669"/>
    <property type="project" value="TreeGrafter"/>
</dbReference>
<feature type="transmembrane region" description="Helical" evidence="8">
    <location>
        <begin position="174"/>
        <end position="193"/>
    </location>
</feature>
<gene>
    <name evidence="9" type="ORF">TCHU04912_LOCUS17810</name>
</gene>
<dbReference type="PANTHER" id="PTHR10778:SF8">
    <property type="entry name" value="ADENOSINE 3'-PHOSPHO 5'-PHOSPHOSULFATE TRANSPORTER 2"/>
    <property type="match status" value="1"/>
</dbReference>
<feature type="transmembrane region" description="Helical" evidence="8">
    <location>
        <begin position="251"/>
        <end position="269"/>
    </location>
</feature>
<evidence type="ECO:0000256" key="5">
    <source>
        <dbReference type="ARBA" id="ARBA00022989"/>
    </source>
</evidence>
<evidence type="ECO:0000256" key="1">
    <source>
        <dbReference type="ARBA" id="ARBA00004141"/>
    </source>
</evidence>
<comment type="subcellular location">
    <subcellularLocation>
        <location evidence="1">Membrane</location>
        <topology evidence="1">Multi-pass membrane protein</topology>
    </subcellularLocation>
</comment>
<keyword evidence="6 8" id="KW-0472">Membrane</keyword>
<evidence type="ECO:0000256" key="4">
    <source>
        <dbReference type="ARBA" id="ARBA00022692"/>
    </source>
</evidence>
<evidence type="ECO:0000256" key="6">
    <source>
        <dbReference type="ARBA" id="ARBA00023136"/>
    </source>
</evidence>
<evidence type="ECO:0000256" key="7">
    <source>
        <dbReference type="SAM" id="MobiDB-lite"/>
    </source>
</evidence>
<feature type="compositionally biased region" description="Basic and acidic residues" evidence="7">
    <location>
        <begin position="327"/>
        <end position="349"/>
    </location>
</feature>
<dbReference type="PANTHER" id="PTHR10778">
    <property type="entry name" value="SOLUTE CARRIER FAMILY 35 MEMBER B"/>
    <property type="match status" value="1"/>
</dbReference>
<dbReference type="InterPro" id="IPR037185">
    <property type="entry name" value="EmrE-like"/>
</dbReference>
<feature type="transmembrane region" description="Helical" evidence="8">
    <location>
        <begin position="93"/>
        <end position="114"/>
    </location>
</feature>
<dbReference type="SUPFAM" id="SSF103481">
    <property type="entry name" value="Multidrug resistance efflux transporter EmrE"/>
    <property type="match status" value="1"/>
</dbReference>
<keyword evidence="5 8" id="KW-1133">Transmembrane helix</keyword>
<dbReference type="AlphaFoldDB" id="A0A7S1X940"/>
<feature type="transmembrane region" description="Helical" evidence="8">
    <location>
        <begin position="58"/>
        <end position="81"/>
    </location>
</feature>
<feature type="transmembrane region" description="Helical" evidence="8">
    <location>
        <begin position="145"/>
        <end position="162"/>
    </location>
</feature>
<feature type="transmembrane region" description="Helical" evidence="8">
    <location>
        <begin position="213"/>
        <end position="231"/>
    </location>
</feature>
<dbReference type="InterPro" id="IPR013657">
    <property type="entry name" value="SCL35B1-4/HUT1"/>
</dbReference>
<organism evidence="9">
    <name type="scientific">Tetraselmis chuii</name>
    <dbReference type="NCBI Taxonomy" id="63592"/>
    <lineage>
        <taxon>Eukaryota</taxon>
        <taxon>Viridiplantae</taxon>
        <taxon>Chlorophyta</taxon>
        <taxon>core chlorophytes</taxon>
        <taxon>Chlorodendrophyceae</taxon>
        <taxon>Chlorodendrales</taxon>
        <taxon>Chlorodendraceae</taxon>
        <taxon>Tetraselmis</taxon>
    </lineage>
</organism>
<keyword evidence="3" id="KW-0813">Transport</keyword>
<proteinExistence type="inferred from homology"/>
<evidence type="ECO:0008006" key="10">
    <source>
        <dbReference type="Google" id="ProtNLM"/>
    </source>
</evidence>
<feature type="transmembrane region" description="Helical" evidence="8">
    <location>
        <begin position="276"/>
        <end position="297"/>
    </location>
</feature>
<feature type="transmembrane region" description="Helical" evidence="8">
    <location>
        <begin position="27"/>
        <end position="46"/>
    </location>
</feature>
<dbReference type="Pfam" id="PF08449">
    <property type="entry name" value="UAA"/>
    <property type="match status" value="1"/>
</dbReference>
<dbReference type="EMBL" id="HBGG01033982">
    <property type="protein sequence ID" value="CAD9215570.1"/>
    <property type="molecule type" value="Transcribed_RNA"/>
</dbReference>
<evidence type="ECO:0000256" key="3">
    <source>
        <dbReference type="ARBA" id="ARBA00022448"/>
    </source>
</evidence>
<accession>A0A7S1X940</accession>
<protein>
    <recommendedName>
        <fullName evidence="10">Sugar phosphate transporter domain-containing protein</fullName>
    </recommendedName>
</protein>
<feature type="region of interest" description="Disordered" evidence="7">
    <location>
        <begin position="327"/>
        <end position="357"/>
    </location>
</feature>